<dbReference type="SUPFAM" id="SSF53850">
    <property type="entry name" value="Periplasmic binding protein-like II"/>
    <property type="match status" value="1"/>
</dbReference>
<dbReference type="PANTHER" id="PTHR30006:SF2">
    <property type="entry name" value="ABC TRANSPORTER SUBSTRATE-BINDING PROTEIN"/>
    <property type="match status" value="1"/>
</dbReference>
<name>A0ABU0ZNC0_9ACTN</name>
<comment type="caution">
    <text evidence="3">The sequence shown here is derived from an EMBL/GenBank/DDBJ whole genome shotgun (WGS) entry which is preliminary data.</text>
</comment>
<keyword evidence="1" id="KW-0732">Signal</keyword>
<evidence type="ECO:0000256" key="1">
    <source>
        <dbReference type="ARBA" id="ARBA00022729"/>
    </source>
</evidence>
<gene>
    <name evidence="3" type="ORF">RB614_28620</name>
</gene>
<accession>A0ABU0ZNC0</accession>
<keyword evidence="4" id="KW-1185">Reference proteome</keyword>
<evidence type="ECO:0000256" key="2">
    <source>
        <dbReference type="SAM" id="MobiDB-lite"/>
    </source>
</evidence>
<dbReference type="CDD" id="cd13589">
    <property type="entry name" value="PBP2_polyamine_RpCGA009"/>
    <property type="match status" value="1"/>
</dbReference>
<dbReference type="PANTHER" id="PTHR30006">
    <property type="entry name" value="THIAMINE-BINDING PERIPLASMIC PROTEIN-RELATED"/>
    <property type="match status" value="1"/>
</dbReference>
<dbReference type="RefSeq" id="WP_308715771.1">
    <property type="nucleotide sequence ID" value="NZ_JAVHUY010000031.1"/>
</dbReference>
<dbReference type="Proteomes" id="UP001230908">
    <property type="component" value="Unassembled WGS sequence"/>
</dbReference>
<sequence length="370" mass="38749">MALRSGSAVPPTGARRAADRRRSAGAGLAALLAVGLAASGCTSSGTASGGDEGTRTLIVTSFGGSFETAQKQVLIPEFEKRYNAKVELTTLLSGPALAKLKAQGANSGFDVVQFSGGQEVEAGTLNLIAPVDAAAVPNAASVVEQAKRGQYAPAFALNSTGIIYNTEKVTPAPTSWNDLYDTRYKGRVGLPDISNTSGLNTLYMLNQINGGSGTNMKPGYDAVRRLMPNLHSVYRDGATMTQLLGDGTIDMAVFDSGYAYLLRQQGQKVGFVLPKDGSLVYGLTMNVVAGSKNADLAQKLIDLALEPQIQVEFAKAAGYVPTNTGATLPDDLAQTLPVRSEIERLSVADGAVVSANRAAWTEEWNKIVAK</sequence>
<reference evidence="3 4" key="1">
    <citation type="submission" date="2023-08" db="EMBL/GenBank/DDBJ databases">
        <title>Phytohabitans sansha sp. nov., isolated from marine sediment.</title>
        <authorList>
            <person name="Zhao Y."/>
            <person name="Yi K."/>
        </authorList>
    </citation>
    <scope>NUCLEOTIDE SEQUENCE [LARGE SCALE GENOMIC DNA]</scope>
    <source>
        <strain evidence="3 4">ZYX-F-186</strain>
    </source>
</reference>
<dbReference type="Pfam" id="PF13416">
    <property type="entry name" value="SBP_bac_8"/>
    <property type="match status" value="1"/>
</dbReference>
<dbReference type="Gene3D" id="3.40.190.10">
    <property type="entry name" value="Periplasmic binding protein-like II"/>
    <property type="match status" value="2"/>
</dbReference>
<feature type="region of interest" description="Disordered" evidence="2">
    <location>
        <begin position="1"/>
        <end position="20"/>
    </location>
</feature>
<proteinExistence type="predicted"/>
<evidence type="ECO:0000313" key="4">
    <source>
        <dbReference type="Proteomes" id="UP001230908"/>
    </source>
</evidence>
<protein>
    <submittedName>
        <fullName evidence="3">ABC transporter substrate-binding protein</fullName>
    </submittedName>
</protein>
<dbReference type="EMBL" id="JAVHUY010000031">
    <property type="protein sequence ID" value="MDQ7908500.1"/>
    <property type="molecule type" value="Genomic_DNA"/>
</dbReference>
<organism evidence="3 4">
    <name type="scientific">Phytohabitans maris</name>
    <dbReference type="NCBI Taxonomy" id="3071409"/>
    <lineage>
        <taxon>Bacteria</taxon>
        <taxon>Bacillati</taxon>
        <taxon>Actinomycetota</taxon>
        <taxon>Actinomycetes</taxon>
        <taxon>Micromonosporales</taxon>
        <taxon>Micromonosporaceae</taxon>
    </lineage>
</organism>
<dbReference type="InterPro" id="IPR006059">
    <property type="entry name" value="SBP"/>
</dbReference>
<evidence type="ECO:0000313" key="3">
    <source>
        <dbReference type="EMBL" id="MDQ7908500.1"/>
    </source>
</evidence>